<dbReference type="RefSeq" id="WP_030352175.1">
    <property type="nucleotide sequence ID" value="NZ_AZSP01000264.1"/>
</dbReference>
<dbReference type="EMBL" id="AZSP01000264">
    <property type="protein sequence ID" value="PVE08170.1"/>
    <property type="molecule type" value="Genomic_DNA"/>
</dbReference>
<dbReference type="OrthoDB" id="9966357at2"/>
<organism evidence="2 3">
    <name type="scientific">Streptomyces scopuliridis RB72</name>
    <dbReference type="NCBI Taxonomy" id="1440053"/>
    <lineage>
        <taxon>Bacteria</taxon>
        <taxon>Bacillati</taxon>
        <taxon>Actinomycetota</taxon>
        <taxon>Actinomycetes</taxon>
        <taxon>Kitasatosporales</taxon>
        <taxon>Streptomycetaceae</taxon>
        <taxon>Streptomyces</taxon>
    </lineage>
</organism>
<protein>
    <submittedName>
        <fullName evidence="2">Uncharacterized protein</fullName>
    </submittedName>
</protein>
<feature type="compositionally biased region" description="Basic and acidic residues" evidence="1">
    <location>
        <begin position="75"/>
        <end position="94"/>
    </location>
</feature>
<sequence>MDDDTIPPHPAHRTAQAGDMTLAALVGRQFVEALDAGLRRARATDRYRARPSALPSAVEPEAAVPAVSAVSTAERWPEAERPAVPAPERRPEPLRPADTAAALLGRHAHAILRGFETSLPLAVVPSGVPRRVSRLSLTVWAREVLRTAMDLDDPPRPRTPPPGAEQRVIAAALLLECAAVVLAGHAAGAEAIGALARAIRTPRTDAVTTRPAPAAVSRQRS</sequence>
<keyword evidence="3" id="KW-1185">Reference proteome</keyword>
<gene>
    <name evidence="2" type="ORF">Y717_19780</name>
</gene>
<evidence type="ECO:0000313" key="3">
    <source>
        <dbReference type="Proteomes" id="UP000245992"/>
    </source>
</evidence>
<comment type="caution">
    <text evidence="2">The sequence shown here is derived from an EMBL/GenBank/DDBJ whole genome shotgun (WGS) entry which is preliminary data.</text>
</comment>
<evidence type="ECO:0000313" key="2">
    <source>
        <dbReference type="EMBL" id="PVE08170.1"/>
    </source>
</evidence>
<accession>A0A2T7SZ39</accession>
<evidence type="ECO:0000256" key="1">
    <source>
        <dbReference type="SAM" id="MobiDB-lite"/>
    </source>
</evidence>
<reference evidence="2 3" key="1">
    <citation type="submission" date="2013-12" db="EMBL/GenBank/DDBJ databases">
        <title>Annotated genome of Streptomyces scopuliridis.</title>
        <authorList>
            <person name="Olson J.B."/>
        </authorList>
    </citation>
    <scope>NUCLEOTIDE SEQUENCE [LARGE SCALE GENOMIC DNA]</scope>
    <source>
        <strain evidence="2 3">RB72</strain>
    </source>
</reference>
<name>A0A2T7SZ39_9ACTN</name>
<dbReference type="Proteomes" id="UP000245992">
    <property type="component" value="Unassembled WGS sequence"/>
</dbReference>
<feature type="region of interest" description="Disordered" evidence="1">
    <location>
        <begin position="69"/>
        <end position="94"/>
    </location>
</feature>
<dbReference type="AlphaFoldDB" id="A0A2T7SZ39"/>
<proteinExistence type="predicted"/>